<evidence type="ECO:0000313" key="3">
    <source>
        <dbReference type="Proteomes" id="UP000001551"/>
    </source>
</evidence>
<sequence length="321" mass="33488">MLMYQIGVDLGGTNIAIGLVDDEKKLILKDSVPTALPRSAQAIADDIAALTRSLVERAGLALSEARWLGLGTPGTANAETGIIEYANNLGFENVPIRDMLGQALGLPVYIENDANAAAYGEYVAGAAHGGASAVVITLGTGVGSGVIIDGQIYHGINYAGGEFGHVVIRVDGRPCTCGRHGCWEAYSSATGLIKSTVEAMEADKSSVMWALVGNDLSKVNGKTAFDGKRAGDDTATRVVDAYLRDLGQGLVNVINIFQPDVLCIGGGICKEGDGIIKPLEEIIRAERYSKFANKQTALRTAKLGNDAGIIGAAMIGSLYTE</sequence>
<dbReference type="AlphaFoldDB" id="E6U6B4"/>
<dbReference type="InterPro" id="IPR049874">
    <property type="entry name" value="ROK_cs"/>
</dbReference>
<dbReference type="STRING" id="663278.Ethha_1341"/>
<dbReference type="eggNOG" id="COG1940">
    <property type="taxonomic scope" value="Bacteria"/>
</dbReference>
<gene>
    <name evidence="2" type="ordered locus">Ethha_1341</name>
</gene>
<dbReference type="Pfam" id="PF00480">
    <property type="entry name" value="ROK"/>
    <property type="match status" value="1"/>
</dbReference>
<dbReference type="Proteomes" id="UP000001551">
    <property type="component" value="Chromosome"/>
</dbReference>
<dbReference type="SUPFAM" id="SSF53067">
    <property type="entry name" value="Actin-like ATPase domain"/>
    <property type="match status" value="1"/>
</dbReference>
<dbReference type="PANTHER" id="PTHR18964:SF149">
    <property type="entry name" value="BIFUNCTIONAL UDP-N-ACETYLGLUCOSAMINE 2-EPIMERASE_N-ACETYLMANNOSAMINE KINASE"/>
    <property type="match status" value="1"/>
</dbReference>
<evidence type="ECO:0000256" key="1">
    <source>
        <dbReference type="ARBA" id="ARBA00006479"/>
    </source>
</evidence>
<evidence type="ECO:0000313" key="2">
    <source>
        <dbReference type="EMBL" id="ADU26881.1"/>
    </source>
</evidence>
<name>E6U6B4_ETHHY</name>
<dbReference type="InterPro" id="IPR000600">
    <property type="entry name" value="ROK"/>
</dbReference>
<accession>E6U6B4</accession>
<dbReference type="PANTHER" id="PTHR18964">
    <property type="entry name" value="ROK (REPRESSOR, ORF, KINASE) FAMILY"/>
    <property type="match status" value="1"/>
</dbReference>
<keyword evidence="3" id="KW-1185">Reference proteome</keyword>
<protein>
    <submittedName>
        <fullName evidence="2">ROK family protein</fullName>
    </submittedName>
</protein>
<proteinExistence type="inferred from homology"/>
<reference evidence="2 3" key="1">
    <citation type="submission" date="2010-12" db="EMBL/GenBank/DDBJ databases">
        <title>Complete sequence of Ethanoligenens harbinense YUAN-3.</title>
        <authorList>
            <person name="Lucas S."/>
            <person name="Copeland A."/>
            <person name="Lapidus A."/>
            <person name="Cheng J.-F."/>
            <person name="Bruce D."/>
            <person name="Goodwin L."/>
            <person name="Pitluck S."/>
            <person name="Chertkov O."/>
            <person name="Misra M."/>
            <person name="Detter J.C."/>
            <person name="Han C."/>
            <person name="Tapia R."/>
            <person name="Land M."/>
            <person name="Hauser L."/>
            <person name="Jeffries C."/>
            <person name="Kyrpides N."/>
            <person name="Ivanova N."/>
            <person name="Mikhailova N."/>
            <person name="Wang A."/>
            <person name="Mouttaki H."/>
            <person name="He Z."/>
            <person name="Zhou J."/>
            <person name="Hemme C.L."/>
            <person name="Woyke T."/>
        </authorList>
    </citation>
    <scope>NUCLEOTIDE SEQUENCE [LARGE SCALE GENOMIC DNA]</scope>
    <source>
        <strain evidence="3">DSM 18485 / JCM 12961 / CGMCC 1.5033 / YUAN-3</strain>
    </source>
</reference>
<dbReference type="EMBL" id="CP002400">
    <property type="protein sequence ID" value="ADU26881.1"/>
    <property type="molecule type" value="Genomic_DNA"/>
</dbReference>
<dbReference type="KEGG" id="eha:Ethha_1341"/>
<comment type="similarity">
    <text evidence="1">Belongs to the ROK (NagC/XylR) family.</text>
</comment>
<dbReference type="PROSITE" id="PS01125">
    <property type="entry name" value="ROK"/>
    <property type="match status" value="1"/>
</dbReference>
<dbReference type="Gene3D" id="3.30.420.40">
    <property type="match status" value="2"/>
</dbReference>
<organism evidence="2 3">
    <name type="scientific">Ethanoligenens harbinense (strain DSM 18485 / JCM 12961 / CGMCC 1.5033 / YUAN-3)</name>
    <dbReference type="NCBI Taxonomy" id="663278"/>
    <lineage>
        <taxon>Bacteria</taxon>
        <taxon>Bacillati</taxon>
        <taxon>Bacillota</taxon>
        <taxon>Clostridia</taxon>
        <taxon>Eubacteriales</taxon>
        <taxon>Oscillospiraceae</taxon>
        <taxon>Ethanoligenens</taxon>
    </lineage>
</organism>
<dbReference type="HOGENOM" id="CLU_036604_0_4_9"/>
<dbReference type="InterPro" id="IPR043129">
    <property type="entry name" value="ATPase_NBD"/>
</dbReference>